<evidence type="ECO:0000313" key="2">
    <source>
        <dbReference type="Proteomes" id="UP000478052"/>
    </source>
</evidence>
<keyword evidence="2" id="KW-1185">Reference proteome</keyword>
<organism evidence="1 2">
    <name type="scientific">Aphis craccivora</name>
    <name type="common">Cowpea aphid</name>
    <dbReference type="NCBI Taxonomy" id="307492"/>
    <lineage>
        <taxon>Eukaryota</taxon>
        <taxon>Metazoa</taxon>
        <taxon>Ecdysozoa</taxon>
        <taxon>Arthropoda</taxon>
        <taxon>Hexapoda</taxon>
        <taxon>Insecta</taxon>
        <taxon>Pterygota</taxon>
        <taxon>Neoptera</taxon>
        <taxon>Paraneoptera</taxon>
        <taxon>Hemiptera</taxon>
        <taxon>Sternorrhyncha</taxon>
        <taxon>Aphidomorpha</taxon>
        <taxon>Aphidoidea</taxon>
        <taxon>Aphididae</taxon>
        <taxon>Aphidini</taxon>
        <taxon>Aphis</taxon>
        <taxon>Aphis</taxon>
    </lineage>
</organism>
<dbReference type="Proteomes" id="UP000478052">
    <property type="component" value="Unassembled WGS sequence"/>
</dbReference>
<dbReference type="AlphaFoldDB" id="A0A6G0VVF5"/>
<evidence type="ECO:0000313" key="1">
    <source>
        <dbReference type="EMBL" id="KAF0711071.1"/>
    </source>
</evidence>
<comment type="caution">
    <text evidence="1">The sequence shown here is derived from an EMBL/GenBank/DDBJ whole genome shotgun (WGS) entry which is preliminary data.</text>
</comment>
<protein>
    <submittedName>
        <fullName evidence="1">BESS domain-containing protein</fullName>
    </submittedName>
</protein>
<dbReference type="OrthoDB" id="6614169at2759"/>
<accession>A0A6G0VVF5</accession>
<name>A0A6G0VVF5_APHCR</name>
<reference evidence="1 2" key="1">
    <citation type="submission" date="2019-08" db="EMBL/GenBank/DDBJ databases">
        <title>Whole genome of Aphis craccivora.</title>
        <authorList>
            <person name="Voronova N.V."/>
            <person name="Shulinski R.S."/>
            <person name="Bandarenka Y.V."/>
            <person name="Zhorov D.G."/>
            <person name="Warner D."/>
        </authorList>
    </citation>
    <scope>NUCLEOTIDE SEQUENCE [LARGE SCALE GENOMIC DNA]</scope>
    <source>
        <strain evidence="1">180601</strain>
        <tissue evidence="1">Whole Body</tissue>
    </source>
</reference>
<dbReference type="EMBL" id="VUJU01011416">
    <property type="protein sequence ID" value="KAF0711071.1"/>
    <property type="molecule type" value="Genomic_DNA"/>
</dbReference>
<gene>
    <name evidence="1" type="ORF">FWK35_00031181</name>
</gene>
<sequence length="228" mass="26530">MKNTWRHIRDNYMQYLNQGKSDDSAKSKKNTYMLILYLFCNSLLTSGNFENIETPKDPDNSIAENDLENSGDLSLNSSNYDVDDFNSELVEPQTEPICQKRQSPFIAAKRLKRNVPPKNAFQSQLLDLLKEPEPNNNTLQDPDNMVLLSFSLMYKKLNEDQKIDFQMQSLQFFKNINRPIPPLFNQPIIQELEQRPLYRPPISANNQTTHCKDLLISEIVTSWHSLRC</sequence>
<proteinExistence type="predicted"/>